<protein>
    <submittedName>
        <fullName evidence="2">Uncharacterized protein</fullName>
    </submittedName>
</protein>
<dbReference type="KEGG" id="bze:COCCADRAFT_85628"/>
<feature type="chain" id="PRO_5004888904" evidence="1">
    <location>
        <begin position="29"/>
        <end position="55"/>
    </location>
</feature>
<evidence type="ECO:0000313" key="3">
    <source>
        <dbReference type="Proteomes" id="UP000053841"/>
    </source>
</evidence>
<sequence length="55" mass="6116">MWLDVLLSTRRAVLFAALALSTAGQWRGEHCLDSIVAHWRSPSRAAKSVPSDRQP</sequence>
<keyword evidence="1" id="KW-0732">Signal</keyword>
<gene>
    <name evidence="2" type="ORF">COCCADRAFT_85628</name>
</gene>
<evidence type="ECO:0000256" key="1">
    <source>
        <dbReference type="SAM" id="SignalP"/>
    </source>
</evidence>
<accession>W6YIB0</accession>
<organism evidence="2 3">
    <name type="scientific">Cochliobolus carbonum (strain 26-R-13)</name>
    <name type="common">Maize leaf spot fungus</name>
    <name type="synonym">Bipolaris zeicola</name>
    <dbReference type="NCBI Taxonomy" id="930089"/>
    <lineage>
        <taxon>Eukaryota</taxon>
        <taxon>Fungi</taxon>
        <taxon>Dikarya</taxon>
        <taxon>Ascomycota</taxon>
        <taxon>Pezizomycotina</taxon>
        <taxon>Dothideomycetes</taxon>
        <taxon>Pleosporomycetidae</taxon>
        <taxon>Pleosporales</taxon>
        <taxon>Pleosporineae</taxon>
        <taxon>Pleosporaceae</taxon>
        <taxon>Bipolaris</taxon>
    </lineage>
</organism>
<dbReference type="GeneID" id="19151993"/>
<dbReference type="RefSeq" id="XP_007708292.1">
    <property type="nucleotide sequence ID" value="XM_007710102.1"/>
</dbReference>
<keyword evidence="3" id="KW-1185">Reference proteome</keyword>
<reference evidence="2 3" key="1">
    <citation type="journal article" date="2013" name="PLoS Genet.">
        <title>Comparative genome structure, secondary metabolite, and effector coding capacity across Cochliobolus pathogens.</title>
        <authorList>
            <person name="Condon B.J."/>
            <person name="Leng Y."/>
            <person name="Wu D."/>
            <person name="Bushley K.E."/>
            <person name="Ohm R.A."/>
            <person name="Otillar R."/>
            <person name="Martin J."/>
            <person name="Schackwitz W."/>
            <person name="Grimwood J."/>
            <person name="MohdZainudin N."/>
            <person name="Xue C."/>
            <person name="Wang R."/>
            <person name="Manning V.A."/>
            <person name="Dhillon B."/>
            <person name="Tu Z.J."/>
            <person name="Steffenson B.J."/>
            <person name="Salamov A."/>
            <person name="Sun H."/>
            <person name="Lowry S."/>
            <person name="LaButti K."/>
            <person name="Han J."/>
            <person name="Copeland A."/>
            <person name="Lindquist E."/>
            <person name="Barry K."/>
            <person name="Schmutz J."/>
            <person name="Baker S.E."/>
            <person name="Ciuffetti L.M."/>
            <person name="Grigoriev I.V."/>
            <person name="Zhong S."/>
            <person name="Turgeon B.G."/>
        </authorList>
    </citation>
    <scope>NUCLEOTIDE SEQUENCE [LARGE SCALE GENOMIC DNA]</scope>
    <source>
        <strain evidence="2 3">26-R-13</strain>
    </source>
</reference>
<dbReference type="HOGENOM" id="CLU_3032013_0_0_1"/>
<dbReference type="Proteomes" id="UP000053841">
    <property type="component" value="Unassembled WGS sequence"/>
</dbReference>
<name>W6YIB0_COCC2</name>
<dbReference type="EMBL" id="KI964551">
    <property type="protein sequence ID" value="EUC37408.1"/>
    <property type="molecule type" value="Genomic_DNA"/>
</dbReference>
<proteinExistence type="predicted"/>
<evidence type="ECO:0000313" key="2">
    <source>
        <dbReference type="EMBL" id="EUC37408.1"/>
    </source>
</evidence>
<feature type="signal peptide" evidence="1">
    <location>
        <begin position="1"/>
        <end position="28"/>
    </location>
</feature>
<dbReference type="AlphaFoldDB" id="W6YIB0"/>